<dbReference type="SUPFAM" id="SSF55347">
    <property type="entry name" value="Glyceraldehyde-3-phosphate dehydrogenase-like, C-terminal domain"/>
    <property type="match status" value="1"/>
</dbReference>
<sequence>MAAVTRNERPTLVILGALGDLTTRLLIPGLAGLVRGHDTQVELLGSGREELDDDQWRERVAQAAGPDPGSALEALIRDTRYVQADATDPAELERLLAACSGPPVLYLALSPAVAAQACRALAEVALPADARLVMEKPFGTDLAEAKELNRLITTLVPEDQVYRVDHYLGMSTVLNIIGLRFANRVLESVLDSDHVAGVDILLDESLGLEGRAGYYDQAGALVDMLQSHALHVLSFLAMEPPSSLDAQDLRDGAAAVLRATRVWQNDPVGSSRRARYTAGTVGDRSLPSYVDEDGVDPDRGTETFAEVTVEVNTWRWAGVPFRLRAGKALRRLDKHVVITFREPKWVPEGLLGCTHTDRVHIGLDPEVLRLDFNVNGPADPRTVERVQMTVQLAPGDLPPYGQVLAGVLTGNPTLSVRGDAAEQTWRIVEPVLRAWRDGHVPLQEYVAGSDGPASDRSPE</sequence>
<dbReference type="InterPro" id="IPR036291">
    <property type="entry name" value="NAD(P)-bd_dom_sf"/>
</dbReference>
<comment type="caution">
    <text evidence="8">The sequence shown here is derived from an EMBL/GenBank/DDBJ whole genome shotgun (WGS) entry which is preliminary data.</text>
</comment>
<evidence type="ECO:0000313" key="8">
    <source>
        <dbReference type="EMBL" id="GIE46904.1"/>
    </source>
</evidence>
<keyword evidence="2" id="KW-0313">Glucose metabolism</keyword>
<proteinExistence type="predicted"/>
<evidence type="ECO:0000313" key="9">
    <source>
        <dbReference type="Proteomes" id="UP000647172"/>
    </source>
</evidence>
<dbReference type="EMBL" id="BOMQ01000008">
    <property type="protein sequence ID" value="GIE46904.1"/>
    <property type="molecule type" value="Genomic_DNA"/>
</dbReference>
<dbReference type="Pfam" id="PF00479">
    <property type="entry name" value="G6PD_N"/>
    <property type="match status" value="1"/>
</dbReference>
<keyword evidence="4" id="KW-0560">Oxidoreductase</keyword>
<dbReference type="Proteomes" id="UP000647172">
    <property type="component" value="Unassembled WGS sequence"/>
</dbReference>
<feature type="domain" description="Glucose-6-phosphate dehydrogenase C-terminal" evidence="7">
    <location>
        <begin position="179"/>
        <end position="454"/>
    </location>
</feature>
<name>A0A919J9J4_9ACTN</name>
<dbReference type="InterPro" id="IPR022674">
    <property type="entry name" value="G6P_DH_NAD-bd"/>
</dbReference>
<keyword evidence="5" id="KW-0119">Carbohydrate metabolism</keyword>
<dbReference type="PRINTS" id="PR00079">
    <property type="entry name" value="G6PDHDRGNASE"/>
</dbReference>
<evidence type="ECO:0000256" key="4">
    <source>
        <dbReference type="ARBA" id="ARBA00023002"/>
    </source>
</evidence>
<evidence type="ECO:0000256" key="2">
    <source>
        <dbReference type="ARBA" id="ARBA00022526"/>
    </source>
</evidence>
<evidence type="ECO:0000259" key="6">
    <source>
        <dbReference type="Pfam" id="PF00479"/>
    </source>
</evidence>
<dbReference type="Gene3D" id="3.40.50.720">
    <property type="entry name" value="NAD(P)-binding Rossmann-like Domain"/>
    <property type="match status" value="1"/>
</dbReference>
<gene>
    <name evidence="8" type="primary">zwf_2</name>
    <name evidence="8" type="ORF">Ani05nite_04380</name>
</gene>
<evidence type="ECO:0000256" key="5">
    <source>
        <dbReference type="ARBA" id="ARBA00023277"/>
    </source>
</evidence>
<dbReference type="GO" id="GO:0004345">
    <property type="term" value="F:glucose-6-phosphate dehydrogenase activity"/>
    <property type="evidence" value="ECO:0007669"/>
    <property type="project" value="InterPro"/>
</dbReference>
<dbReference type="NCBIfam" id="NF009492">
    <property type="entry name" value="PRK12853.1-3"/>
    <property type="match status" value="1"/>
</dbReference>
<dbReference type="InterPro" id="IPR022675">
    <property type="entry name" value="G6P_DH_C"/>
</dbReference>
<feature type="domain" description="Glucose-6-phosphate dehydrogenase NAD-binding" evidence="6">
    <location>
        <begin position="13"/>
        <end position="175"/>
    </location>
</feature>
<reference evidence="8" key="1">
    <citation type="submission" date="2021-01" db="EMBL/GenBank/DDBJ databases">
        <title>Whole genome shotgun sequence of Actinoplanes nipponensis NBRC 14063.</title>
        <authorList>
            <person name="Komaki H."/>
            <person name="Tamura T."/>
        </authorList>
    </citation>
    <scope>NUCLEOTIDE SEQUENCE</scope>
    <source>
        <strain evidence="8">NBRC 14063</strain>
    </source>
</reference>
<dbReference type="InterPro" id="IPR001282">
    <property type="entry name" value="G6P_DH"/>
</dbReference>
<dbReference type="PANTHER" id="PTHR23429">
    <property type="entry name" value="GLUCOSE-6-PHOSPHATE 1-DEHYDROGENASE G6PD"/>
    <property type="match status" value="1"/>
</dbReference>
<dbReference type="Pfam" id="PF02781">
    <property type="entry name" value="G6PD_C"/>
    <property type="match status" value="1"/>
</dbReference>
<keyword evidence="9" id="KW-1185">Reference proteome</keyword>
<dbReference type="GO" id="GO:0050661">
    <property type="term" value="F:NADP binding"/>
    <property type="evidence" value="ECO:0007669"/>
    <property type="project" value="InterPro"/>
</dbReference>
<dbReference type="GO" id="GO:0006006">
    <property type="term" value="P:glucose metabolic process"/>
    <property type="evidence" value="ECO:0007669"/>
    <property type="project" value="UniProtKB-KW"/>
</dbReference>
<protein>
    <submittedName>
        <fullName evidence="8">Glucose-6-phosphate 1-dehydrogenase</fullName>
    </submittedName>
</protein>
<dbReference type="PANTHER" id="PTHR23429:SF0">
    <property type="entry name" value="GLUCOSE-6-PHOSPHATE 1-DEHYDROGENASE"/>
    <property type="match status" value="1"/>
</dbReference>
<evidence type="ECO:0000259" key="7">
    <source>
        <dbReference type="Pfam" id="PF02781"/>
    </source>
</evidence>
<dbReference type="SUPFAM" id="SSF51735">
    <property type="entry name" value="NAD(P)-binding Rossmann-fold domains"/>
    <property type="match status" value="1"/>
</dbReference>
<dbReference type="GO" id="GO:0005829">
    <property type="term" value="C:cytosol"/>
    <property type="evidence" value="ECO:0007669"/>
    <property type="project" value="TreeGrafter"/>
</dbReference>
<evidence type="ECO:0000256" key="3">
    <source>
        <dbReference type="ARBA" id="ARBA00022857"/>
    </source>
</evidence>
<dbReference type="AlphaFoldDB" id="A0A919J9J4"/>
<dbReference type="GO" id="GO:0009051">
    <property type="term" value="P:pentose-phosphate shunt, oxidative branch"/>
    <property type="evidence" value="ECO:0007669"/>
    <property type="project" value="TreeGrafter"/>
</dbReference>
<accession>A0A919J9J4</accession>
<keyword evidence="3" id="KW-0521">NADP</keyword>
<dbReference type="Gene3D" id="3.30.360.10">
    <property type="entry name" value="Dihydrodipicolinate Reductase, domain 2"/>
    <property type="match status" value="1"/>
</dbReference>
<comment type="pathway">
    <text evidence="1">Carbohydrate degradation; pentose phosphate pathway; D-ribulose 5-phosphate from D-glucose 6-phosphate (oxidative stage): step 1/3.</text>
</comment>
<evidence type="ECO:0000256" key="1">
    <source>
        <dbReference type="ARBA" id="ARBA00004937"/>
    </source>
</evidence>
<organism evidence="8 9">
    <name type="scientific">Actinoplanes nipponensis</name>
    <dbReference type="NCBI Taxonomy" id="135950"/>
    <lineage>
        <taxon>Bacteria</taxon>
        <taxon>Bacillati</taxon>
        <taxon>Actinomycetota</taxon>
        <taxon>Actinomycetes</taxon>
        <taxon>Micromonosporales</taxon>
        <taxon>Micromonosporaceae</taxon>
        <taxon>Actinoplanes</taxon>
    </lineage>
</organism>
<dbReference type="PIRSF" id="PIRSF000110">
    <property type="entry name" value="G6PD"/>
    <property type="match status" value="1"/>
</dbReference>